<dbReference type="EMBL" id="CP009788">
    <property type="protein sequence ID" value="AJE02544.1"/>
    <property type="molecule type" value="Genomic_DNA"/>
</dbReference>
<comment type="function">
    <text evidence="8">One of two assembly initiator proteins, it binds directly to the 5'-end of the 23S rRNA, where it nucleates assembly of the 50S subunit.</text>
</comment>
<evidence type="ECO:0000256" key="1">
    <source>
        <dbReference type="ARBA" id="ARBA00010618"/>
    </source>
</evidence>
<evidence type="ECO:0000256" key="9">
    <source>
        <dbReference type="RuleBase" id="RU003477"/>
    </source>
</evidence>
<dbReference type="GO" id="GO:1990904">
    <property type="term" value="C:ribonucleoprotein complex"/>
    <property type="evidence" value="ECO:0007669"/>
    <property type="project" value="UniProtKB-KW"/>
</dbReference>
<feature type="domain" description="KOW" evidence="10">
    <location>
        <begin position="7"/>
        <end position="34"/>
    </location>
</feature>
<evidence type="ECO:0000256" key="4">
    <source>
        <dbReference type="ARBA" id="ARBA00022980"/>
    </source>
</evidence>
<keyword evidence="2 8" id="KW-0699">rRNA-binding</keyword>
<evidence type="ECO:0000256" key="5">
    <source>
        <dbReference type="ARBA" id="ARBA00023274"/>
    </source>
</evidence>
<accession>A0A0B5BBY5</accession>
<dbReference type="GO" id="GO:0005840">
    <property type="term" value="C:ribosome"/>
    <property type="evidence" value="ECO:0007669"/>
    <property type="project" value="UniProtKB-KW"/>
</dbReference>
<protein>
    <recommendedName>
        <fullName evidence="6 8">Large ribosomal subunit protein uL24</fullName>
    </recommendedName>
</protein>
<reference evidence="11 12" key="1">
    <citation type="journal article" date="2015" name="Genome Announc.">
        <title>Complete Genome of Geobacter pickeringii G13T, a Metal-Reducing Isolate from Sedimentary Kaolin Deposits.</title>
        <authorList>
            <person name="Badalamenti J.P."/>
            <person name="Bond D.R."/>
        </authorList>
    </citation>
    <scope>NUCLEOTIDE SEQUENCE [LARGE SCALE GENOMIC DNA]</scope>
    <source>
        <strain evidence="11 12">G13</strain>
    </source>
</reference>
<dbReference type="OrthoDB" id="9807419at2"/>
<evidence type="ECO:0000256" key="2">
    <source>
        <dbReference type="ARBA" id="ARBA00022730"/>
    </source>
</evidence>
<keyword evidence="5 8" id="KW-0687">Ribonucleoprotein</keyword>
<dbReference type="SUPFAM" id="SSF50104">
    <property type="entry name" value="Translation proteins SH3-like domain"/>
    <property type="match status" value="1"/>
</dbReference>
<dbReference type="PROSITE" id="PS01108">
    <property type="entry name" value="RIBOSOMAL_L24"/>
    <property type="match status" value="1"/>
</dbReference>
<dbReference type="InterPro" id="IPR005825">
    <property type="entry name" value="Ribosomal_uL24_CS"/>
</dbReference>
<dbReference type="STRING" id="345632.GPICK_03385"/>
<comment type="function">
    <text evidence="7 8">One of the proteins that surrounds the polypeptide exit tunnel on the outside of the subunit.</text>
</comment>
<dbReference type="GO" id="GO:0003735">
    <property type="term" value="F:structural constituent of ribosome"/>
    <property type="evidence" value="ECO:0007669"/>
    <property type="project" value="InterPro"/>
</dbReference>
<dbReference type="HOGENOM" id="CLU_093315_2_3_7"/>
<dbReference type="SMART" id="SM00739">
    <property type="entry name" value="KOW"/>
    <property type="match status" value="1"/>
</dbReference>
<dbReference type="InterPro" id="IPR008991">
    <property type="entry name" value="Translation_prot_SH3-like_sf"/>
</dbReference>
<keyword evidence="4 8" id="KW-0689">Ribosomal protein</keyword>
<dbReference type="Pfam" id="PF00467">
    <property type="entry name" value="KOW"/>
    <property type="match status" value="1"/>
</dbReference>
<evidence type="ECO:0000313" key="12">
    <source>
        <dbReference type="Proteomes" id="UP000057609"/>
    </source>
</evidence>
<dbReference type="Pfam" id="PF17136">
    <property type="entry name" value="ribosomal_L24"/>
    <property type="match status" value="1"/>
</dbReference>
<dbReference type="CDD" id="cd06089">
    <property type="entry name" value="KOW_RPL26"/>
    <property type="match status" value="1"/>
</dbReference>
<dbReference type="InterPro" id="IPR014722">
    <property type="entry name" value="Rib_uL2_dom2"/>
</dbReference>
<dbReference type="HAMAP" id="MF_01326_B">
    <property type="entry name" value="Ribosomal_uL24_B"/>
    <property type="match status" value="1"/>
</dbReference>
<keyword evidence="3 8" id="KW-0694">RNA-binding</keyword>
<comment type="similarity">
    <text evidence="1 8 9">Belongs to the universal ribosomal protein uL24 family.</text>
</comment>
<dbReference type="FunFam" id="2.30.30.30:FF:000004">
    <property type="entry name" value="50S ribosomal protein L24"/>
    <property type="match status" value="1"/>
</dbReference>
<evidence type="ECO:0000256" key="8">
    <source>
        <dbReference type="HAMAP-Rule" id="MF_01326"/>
    </source>
</evidence>
<comment type="subunit">
    <text evidence="8">Part of the 50S ribosomal subunit.</text>
</comment>
<proteinExistence type="inferred from homology"/>
<dbReference type="AlphaFoldDB" id="A0A0B5BBY5"/>
<dbReference type="GO" id="GO:0006412">
    <property type="term" value="P:translation"/>
    <property type="evidence" value="ECO:0007669"/>
    <property type="project" value="UniProtKB-UniRule"/>
</dbReference>
<dbReference type="InterPro" id="IPR057264">
    <property type="entry name" value="Ribosomal_uL24_C"/>
</dbReference>
<dbReference type="PANTHER" id="PTHR12903">
    <property type="entry name" value="MITOCHONDRIAL RIBOSOMAL PROTEIN L24"/>
    <property type="match status" value="1"/>
</dbReference>
<evidence type="ECO:0000256" key="3">
    <source>
        <dbReference type="ARBA" id="ARBA00022884"/>
    </source>
</evidence>
<evidence type="ECO:0000256" key="6">
    <source>
        <dbReference type="ARBA" id="ARBA00035206"/>
    </source>
</evidence>
<dbReference type="InterPro" id="IPR005824">
    <property type="entry name" value="KOW"/>
</dbReference>
<sequence>MLDKKFHVKKGDTVAVIAGKDKNKTGKVISILPKKDGVLVEGLNIVKRHTRARGNEVGGIVEKEAPVHISNVMLYCDKCKGPVRSKKSILEDGKKVRVCIKCGDSFDK</sequence>
<dbReference type="InterPro" id="IPR003256">
    <property type="entry name" value="Ribosomal_uL24"/>
</dbReference>
<gene>
    <name evidence="8" type="primary">rplX</name>
    <name evidence="11" type="ORF">GPICK_03385</name>
</gene>
<dbReference type="KEGG" id="gpi:GPICK_03385"/>
<evidence type="ECO:0000313" key="11">
    <source>
        <dbReference type="EMBL" id="AJE02544.1"/>
    </source>
</evidence>
<dbReference type="InterPro" id="IPR041988">
    <property type="entry name" value="Ribosomal_uL24_KOW"/>
</dbReference>
<evidence type="ECO:0000256" key="7">
    <source>
        <dbReference type="ARBA" id="ARBA00058688"/>
    </source>
</evidence>
<name>A0A0B5BBY5_9BACT</name>
<dbReference type="RefSeq" id="WP_039740511.1">
    <property type="nucleotide sequence ID" value="NZ_CP009788.1"/>
</dbReference>
<dbReference type="NCBIfam" id="TIGR01079">
    <property type="entry name" value="rplX_bact"/>
    <property type="match status" value="1"/>
</dbReference>
<organism evidence="11 12">
    <name type="scientific">Geobacter pickeringii</name>
    <dbReference type="NCBI Taxonomy" id="345632"/>
    <lineage>
        <taxon>Bacteria</taxon>
        <taxon>Pseudomonadati</taxon>
        <taxon>Thermodesulfobacteriota</taxon>
        <taxon>Desulfuromonadia</taxon>
        <taxon>Geobacterales</taxon>
        <taxon>Geobacteraceae</taxon>
        <taxon>Geobacter</taxon>
    </lineage>
</organism>
<keyword evidence="12" id="KW-1185">Reference proteome</keyword>
<dbReference type="Gene3D" id="2.30.30.30">
    <property type="match status" value="1"/>
</dbReference>
<dbReference type="Proteomes" id="UP000057609">
    <property type="component" value="Chromosome"/>
</dbReference>
<dbReference type="GO" id="GO:0019843">
    <property type="term" value="F:rRNA binding"/>
    <property type="evidence" value="ECO:0007669"/>
    <property type="project" value="UniProtKB-UniRule"/>
</dbReference>
<evidence type="ECO:0000259" key="10">
    <source>
        <dbReference type="SMART" id="SM00739"/>
    </source>
</evidence>